<organism evidence="1">
    <name type="scientific">viral metagenome</name>
    <dbReference type="NCBI Taxonomy" id="1070528"/>
    <lineage>
        <taxon>unclassified sequences</taxon>
        <taxon>metagenomes</taxon>
        <taxon>organismal metagenomes</taxon>
    </lineage>
</organism>
<dbReference type="AlphaFoldDB" id="A0A6H1ZCV6"/>
<proteinExistence type="predicted"/>
<evidence type="ECO:0008006" key="3">
    <source>
        <dbReference type="Google" id="ProtNLM"/>
    </source>
</evidence>
<name>A0A6H1ZCV6_9ZZZZ</name>
<reference evidence="1" key="1">
    <citation type="submission" date="2020-03" db="EMBL/GenBank/DDBJ databases">
        <title>The deep terrestrial virosphere.</title>
        <authorList>
            <person name="Holmfeldt K."/>
            <person name="Nilsson E."/>
            <person name="Simone D."/>
            <person name="Lopez-Fernandez M."/>
            <person name="Wu X."/>
            <person name="de Brujin I."/>
            <person name="Lundin D."/>
            <person name="Andersson A."/>
            <person name="Bertilsson S."/>
            <person name="Dopson M."/>
        </authorList>
    </citation>
    <scope>NUCLEOTIDE SEQUENCE</scope>
    <source>
        <strain evidence="1">TM448A00274</strain>
        <strain evidence="2">TM448B00451</strain>
    </source>
</reference>
<dbReference type="EMBL" id="MT144621">
    <property type="protein sequence ID" value="QJH95499.1"/>
    <property type="molecule type" value="Genomic_DNA"/>
</dbReference>
<evidence type="ECO:0000313" key="2">
    <source>
        <dbReference type="EMBL" id="QJH95499.1"/>
    </source>
</evidence>
<dbReference type="EMBL" id="MT143996">
    <property type="protein sequence ID" value="QJA45746.1"/>
    <property type="molecule type" value="Genomic_DNA"/>
</dbReference>
<sequence>MEKIIYRTDKGISIVNPTGEFPIEDVIQKSVPKDTDYWIVDEKDIPKDRSFRDAWEWDGAKIKIDNVKKQVILDKKAEKDAKLNAKQEAIDSIDSATTIPELIAIVKKVISVI</sequence>
<protein>
    <recommendedName>
        <fullName evidence="3">Tail fiber assembly protein</fullName>
    </recommendedName>
</protein>
<accession>A0A6H1ZCV6</accession>
<gene>
    <name evidence="1" type="ORF">TM448A00274_0030</name>
    <name evidence="2" type="ORF">TM448B00451_0023</name>
</gene>
<evidence type="ECO:0000313" key="1">
    <source>
        <dbReference type="EMBL" id="QJA45746.1"/>
    </source>
</evidence>